<proteinExistence type="predicted"/>
<dbReference type="OMA" id="TYKTTLY"/>
<evidence type="ECO:0000313" key="2">
    <source>
        <dbReference type="Ensembl" id="ENSPNAP00000005219.1"/>
    </source>
</evidence>
<dbReference type="GeneTree" id="ENSGT00940000155103"/>
<keyword evidence="3" id="KW-1185">Reference proteome</keyword>
<feature type="domain" description="CEP170 C-terminal" evidence="1">
    <location>
        <begin position="4"/>
        <end position="97"/>
    </location>
</feature>
<dbReference type="InterPro" id="IPR029300">
    <property type="entry name" value="CEP170_C"/>
</dbReference>
<reference evidence="2" key="2">
    <citation type="submission" date="2025-08" db="UniProtKB">
        <authorList>
            <consortium name="Ensembl"/>
        </authorList>
    </citation>
    <scope>IDENTIFICATION</scope>
</reference>
<evidence type="ECO:0000259" key="1">
    <source>
        <dbReference type="Pfam" id="PF15308"/>
    </source>
</evidence>
<sequence>MGGLVLASVSQLSAKIRQGVDKTASKIRILFKDKDKKWAELENIKKYLKSILPILTYKTTLYGVFLSYLVNSVVFYLQLSVIDIMLDPDGTLDALTNLGITSPLVTEIRVSPGAQNQSGSHRDGEGSASTPMFFSAEQDLGLMTKVQSNTIQK</sequence>
<reference evidence="2 3" key="1">
    <citation type="submission" date="2020-10" db="EMBL/GenBank/DDBJ databases">
        <title>Pygocentrus nattereri (red-bellied piranha) genome, fPygNat1, primary haplotype.</title>
        <authorList>
            <person name="Myers G."/>
            <person name="Meyer A."/>
            <person name="Karagic N."/>
            <person name="Pippel M."/>
            <person name="Winkler S."/>
            <person name="Tracey A."/>
            <person name="Wood J."/>
            <person name="Formenti G."/>
            <person name="Howe K."/>
            <person name="Fedrigo O."/>
            <person name="Jarvis E.D."/>
        </authorList>
    </citation>
    <scope>NUCLEOTIDE SEQUENCE [LARGE SCALE GENOMIC DNA]</scope>
</reference>
<dbReference type="AlphaFoldDB" id="A0A3B4C3P9"/>
<protein>
    <recommendedName>
        <fullName evidence="1">CEP170 C-terminal domain-containing protein</fullName>
    </recommendedName>
</protein>
<evidence type="ECO:0000313" key="3">
    <source>
        <dbReference type="Proteomes" id="UP001501920"/>
    </source>
</evidence>
<organism evidence="2 3">
    <name type="scientific">Pygocentrus nattereri</name>
    <name type="common">Red-bellied piranha</name>
    <dbReference type="NCBI Taxonomy" id="42514"/>
    <lineage>
        <taxon>Eukaryota</taxon>
        <taxon>Metazoa</taxon>
        <taxon>Chordata</taxon>
        <taxon>Craniata</taxon>
        <taxon>Vertebrata</taxon>
        <taxon>Euteleostomi</taxon>
        <taxon>Actinopterygii</taxon>
        <taxon>Neopterygii</taxon>
        <taxon>Teleostei</taxon>
        <taxon>Ostariophysi</taxon>
        <taxon>Characiformes</taxon>
        <taxon>Characoidei</taxon>
        <taxon>Pygocentrus</taxon>
    </lineage>
</organism>
<accession>A0A3B4C3P9</accession>
<dbReference type="Pfam" id="PF15308">
    <property type="entry name" value="CEP170_C"/>
    <property type="match status" value="1"/>
</dbReference>
<reference evidence="2" key="3">
    <citation type="submission" date="2025-09" db="UniProtKB">
        <authorList>
            <consortium name="Ensembl"/>
        </authorList>
    </citation>
    <scope>IDENTIFICATION</scope>
</reference>
<dbReference type="STRING" id="42514.ENSPNAP00000005219"/>
<dbReference type="Proteomes" id="UP001501920">
    <property type="component" value="Chromosome 30"/>
</dbReference>
<name>A0A3B4C3P9_PYGNA</name>
<dbReference type="Ensembl" id="ENSPNAT00000005660.2">
    <property type="protein sequence ID" value="ENSPNAP00000005219.1"/>
    <property type="gene ID" value="ENSPNAG00000011502.2"/>
</dbReference>